<keyword evidence="5" id="KW-0378">Hydrolase</keyword>
<keyword evidence="4" id="KW-0255">Endonuclease</keyword>
<dbReference type="SUPFAM" id="SSF56672">
    <property type="entry name" value="DNA/RNA polymerases"/>
    <property type="match status" value="1"/>
</dbReference>
<organism evidence="8 9">
    <name type="scientific">Halocaridina rubra</name>
    <name type="common">Hawaiian red shrimp</name>
    <dbReference type="NCBI Taxonomy" id="373956"/>
    <lineage>
        <taxon>Eukaryota</taxon>
        <taxon>Metazoa</taxon>
        <taxon>Ecdysozoa</taxon>
        <taxon>Arthropoda</taxon>
        <taxon>Crustacea</taxon>
        <taxon>Multicrustacea</taxon>
        <taxon>Malacostraca</taxon>
        <taxon>Eumalacostraca</taxon>
        <taxon>Eucarida</taxon>
        <taxon>Decapoda</taxon>
        <taxon>Pleocyemata</taxon>
        <taxon>Caridea</taxon>
        <taxon>Atyoidea</taxon>
        <taxon>Atyidae</taxon>
        <taxon>Halocaridina</taxon>
    </lineage>
</organism>
<evidence type="ECO:0000259" key="7">
    <source>
        <dbReference type="Pfam" id="PF17917"/>
    </source>
</evidence>
<evidence type="ECO:0000313" key="8">
    <source>
        <dbReference type="EMBL" id="KAK7065404.1"/>
    </source>
</evidence>
<gene>
    <name evidence="8" type="ORF">SK128_005479</name>
</gene>
<dbReference type="GO" id="GO:0003964">
    <property type="term" value="F:RNA-directed DNA polymerase activity"/>
    <property type="evidence" value="ECO:0007669"/>
    <property type="project" value="UniProtKB-KW"/>
</dbReference>
<evidence type="ECO:0000256" key="2">
    <source>
        <dbReference type="ARBA" id="ARBA00022695"/>
    </source>
</evidence>
<dbReference type="GO" id="GO:0016787">
    <property type="term" value="F:hydrolase activity"/>
    <property type="evidence" value="ECO:0007669"/>
    <property type="project" value="UniProtKB-KW"/>
</dbReference>
<evidence type="ECO:0000256" key="1">
    <source>
        <dbReference type="ARBA" id="ARBA00022679"/>
    </source>
</evidence>
<keyword evidence="1" id="KW-0808">Transferase</keyword>
<keyword evidence="2" id="KW-0548">Nucleotidyltransferase</keyword>
<dbReference type="EMBL" id="JAXCGZ010020794">
    <property type="protein sequence ID" value="KAK7065404.1"/>
    <property type="molecule type" value="Genomic_DNA"/>
</dbReference>
<keyword evidence="3" id="KW-0540">Nuclease</keyword>
<accession>A0AAN8WSA6</accession>
<evidence type="ECO:0000313" key="9">
    <source>
        <dbReference type="Proteomes" id="UP001381693"/>
    </source>
</evidence>
<keyword evidence="9" id="KW-1185">Reference proteome</keyword>
<sequence>MLSRCYKYGITLNAEKFVVAVPILNFCGYSLSSDGISSDEDKTDASCLYGTGYAPPQDHGQGRMRHIQCGSRSLADAETHYATIELELLVAV</sequence>
<dbReference type="InterPro" id="IPR041373">
    <property type="entry name" value="RT_RNaseH"/>
</dbReference>
<feature type="domain" description="Reverse transcriptase RNase H-like" evidence="7">
    <location>
        <begin position="43"/>
        <end position="90"/>
    </location>
</feature>
<dbReference type="AlphaFoldDB" id="A0AAN8WSA6"/>
<dbReference type="Proteomes" id="UP001381693">
    <property type="component" value="Unassembled WGS sequence"/>
</dbReference>
<evidence type="ECO:0000256" key="4">
    <source>
        <dbReference type="ARBA" id="ARBA00022759"/>
    </source>
</evidence>
<evidence type="ECO:0000256" key="5">
    <source>
        <dbReference type="ARBA" id="ARBA00022801"/>
    </source>
</evidence>
<protein>
    <recommendedName>
        <fullName evidence="7">Reverse transcriptase RNase H-like domain-containing protein</fullName>
    </recommendedName>
</protein>
<reference evidence="8 9" key="1">
    <citation type="submission" date="2023-11" db="EMBL/GenBank/DDBJ databases">
        <title>Halocaridina rubra genome assembly.</title>
        <authorList>
            <person name="Smith C."/>
        </authorList>
    </citation>
    <scope>NUCLEOTIDE SEQUENCE [LARGE SCALE GENOMIC DNA]</scope>
    <source>
        <strain evidence="8">EP-1</strain>
        <tissue evidence="8">Whole</tissue>
    </source>
</reference>
<keyword evidence="6" id="KW-0695">RNA-directed DNA polymerase</keyword>
<dbReference type="GO" id="GO:0004519">
    <property type="term" value="F:endonuclease activity"/>
    <property type="evidence" value="ECO:0007669"/>
    <property type="project" value="UniProtKB-KW"/>
</dbReference>
<dbReference type="Pfam" id="PF17917">
    <property type="entry name" value="RT_RNaseH"/>
    <property type="match status" value="1"/>
</dbReference>
<comment type="caution">
    <text evidence="8">The sequence shown here is derived from an EMBL/GenBank/DDBJ whole genome shotgun (WGS) entry which is preliminary data.</text>
</comment>
<proteinExistence type="predicted"/>
<dbReference type="InterPro" id="IPR043502">
    <property type="entry name" value="DNA/RNA_pol_sf"/>
</dbReference>
<name>A0AAN8WSA6_HALRR</name>
<evidence type="ECO:0000256" key="6">
    <source>
        <dbReference type="ARBA" id="ARBA00022918"/>
    </source>
</evidence>
<evidence type="ECO:0000256" key="3">
    <source>
        <dbReference type="ARBA" id="ARBA00022722"/>
    </source>
</evidence>